<keyword evidence="9" id="KW-1185">Reference proteome</keyword>
<feature type="compositionally biased region" description="Basic and acidic residues" evidence="6">
    <location>
        <begin position="277"/>
        <end position="301"/>
    </location>
</feature>
<dbReference type="InterPro" id="IPR001849">
    <property type="entry name" value="PH_domain"/>
</dbReference>
<dbReference type="OrthoDB" id="8443615at2759"/>
<feature type="compositionally biased region" description="Polar residues" evidence="6">
    <location>
        <begin position="312"/>
        <end position="324"/>
    </location>
</feature>
<evidence type="ECO:0000256" key="3">
    <source>
        <dbReference type="ARBA" id="ARBA00022737"/>
    </source>
</evidence>
<dbReference type="Gene3D" id="2.30.29.30">
    <property type="entry name" value="Pleckstrin-homology domain (PH domain)/Phosphotyrosine-binding domain (PTB)"/>
    <property type="match status" value="1"/>
</dbReference>
<dbReference type="GO" id="GO:0042169">
    <property type="term" value="F:SH2 domain binding"/>
    <property type="evidence" value="ECO:0007669"/>
    <property type="project" value="TreeGrafter"/>
</dbReference>
<feature type="region of interest" description="Disordered" evidence="6">
    <location>
        <begin position="248"/>
        <end position="347"/>
    </location>
</feature>
<evidence type="ECO:0000256" key="6">
    <source>
        <dbReference type="SAM" id="MobiDB-lite"/>
    </source>
</evidence>
<evidence type="ECO:0000256" key="2">
    <source>
        <dbReference type="ARBA" id="ARBA00022490"/>
    </source>
</evidence>
<dbReference type="GO" id="GO:0032675">
    <property type="term" value="P:regulation of interleukin-6 production"/>
    <property type="evidence" value="ECO:0007669"/>
    <property type="project" value="TreeGrafter"/>
</dbReference>
<dbReference type="PANTHER" id="PTHR14338:SF4">
    <property type="entry name" value="ACTIN FILAMENT-ASSOCIATED PROTEIN 1-LIKE 2"/>
    <property type="match status" value="1"/>
</dbReference>
<evidence type="ECO:0000256" key="4">
    <source>
        <dbReference type="ARBA" id="ARBA00023054"/>
    </source>
</evidence>
<dbReference type="GO" id="GO:0005829">
    <property type="term" value="C:cytosol"/>
    <property type="evidence" value="ECO:0007669"/>
    <property type="project" value="TreeGrafter"/>
</dbReference>
<feature type="compositionally biased region" description="Low complexity" evidence="6">
    <location>
        <begin position="498"/>
        <end position="513"/>
    </location>
</feature>
<keyword evidence="4 5" id="KW-0175">Coiled coil</keyword>
<dbReference type="EMBL" id="PPHD01000115">
    <property type="protein sequence ID" value="POI35958.1"/>
    <property type="molecule type" value="Genomic_DNA"/>
</dbReference>
<sequence>MHVLFLFLVVKKKGTTGLKLSNLMNLGRKKSSSLDSPERSLETSSYLNVLVNSQWKSRWCQIKDGHLHFYQDKNRSKLAQQPLSLAGCEVIPEPSPDHLYSFRILHNGEERVVLEAKSSEEMGHWLGLLLSESGSKTDPEEFTYDYVDADRVSCIVSAAKNSFFLMQRKYSEPNAYIDNLPKGRVQQEELYDDVDLPDVPVQMVSFHGNIHLLQEEVPKSESKLEGDPDRVYLDLTPVKSFLHCAGKKPCQPSSLSSPALERAGNKAAADSAAETAPVDKDAEPCKKEETSEQKHPEKPEPEEPPAQVPTVKIQTQQQNITFPQTAPEPPAGSVPVGSPQLVPAHRPKMPLPGEWSWGLAFSVAAVETKLGKNRTEAEVKRFTEEKERLEKEKDEIRAQLTQLRKERRELKEMLAGCTGRARQEASTLPAFADKNLEQRLKEIDEECKRKESRRVDLELSLVEVKENLRKAESGPVTLGTTVDTTHLENTAPRTQTKSVSPAASAESSPVNSATALKNRPLSVMVTGKGTVLQKAK</sequence>
<feature type="domain" description="PH" evidence="7">
    <location>
        <begin position="40"/>
        <end position="134"/>
    </location>
</feature>
<evidence type="ECO:0000259" key="7">
    <source>
        <dbReference type="PROSITE" id="PS50003"/>
    </source>
</evidence>
<dbReference type="PANTHER" id="PTHR14338">
    <property type="entry name" value="ACTIN FILAMENT-ASSOCIATED PROTEIN 1 FAMILY MEMBER"/>
    <property type="match status" value="1"/>
</dbReference>
<dbReference type="CDD" id="cd13307">
    <property type="entry name" value="PH2_AFAP"/>
    <property type="match status" value="1"/>
</dbReference>
<gene>
    <name evidence="8" type="ORF">CIB84_000290</name>
</gene>
<feature type="compositionally biased region" description="Polar residues" evidence="6">
    <location>
        <begin position="478"/>
        <end position="497"/>
    </location>
</feature>
<dbReference type="Pfam" id="PF00169">
    <property type="entry name" value="PH"/>
    <property type="match status" value="1"/>
</dbReference>
<keyword evidence="3" id="KW-0677">Repeat</keyword>
<evidence type="ECO:0000256" key="1">
    <source>
        <dbReference type="ARBA" id="ARBA00004496"/>
    </source>
</evidence>
<dbReference type="GO" id="GO:0017124">
    <property type="term" value="F:SH3 domain binding"/>
    <property type="evidence" value="ECO:0007669"/>
    <property type="project" value="TreeGrafter"/>
</dbReference>
<dbReference type="FunFam" id="2.30.29.30:FF:000020">
    <property type="entry name" value="Actin filament-associated protein 1-like 2 isoform 1"/>
    <property type="match status" value="1"/>
</dbReference>
<comment type="subcellular location">
    <subcellularLocation>
        <location evidence="1">Cytoplasm</location>
    </subcellularLocation>
</comment>
<reference evidence="8 9" key="1">
    <citation type="submission" date="2018-01" db="EMBL/GenBank/DDBJ databases">
        <title>Comparison of the Chinese Bamboo Partridge and Red Junglefowl genome sequences highlights the importance of demography in genome evolution.</title>
        <authorList>
            <person name="Tiley G.P."/>
            <person name="Kimball R.T."/>
            <person name="Braun E.L."/>
            <person name="Burleigh J.G."/>
        </authorList>
    </citation>
    <scope>NUCLEOTIDE SEQUENCE [LARGE SCALE GENOMIC DNA]</scope>
    <source>
        <strain evidence="8">RTK389</strain>
        <tissue evidence="8">Blood</tissue>
    </source>
</reference>
<organism evidence="8 9">
    <name type="scientific">Bambusicola thoracicus</name>
    <name type="common">Chinese bamboo-partridge</name>
    <name type="synonym">Perdix thoracica</name>
    <dbReference type="NCBI Taxonomy" id="9083"/>
    <lineage>
        <taxon>Eukaryota</taxon>
        <taxon>Metazoa</taxon>
        <taxon>Chordata</taxon>
        <taxon>Craniata</taxon>
        <taxon>Vertebrata</taxon>
        <taxon>Euteleostomi</taxon>
        <taxon>Archelosauria</taxon>
        <taxon>Archosauria</taxon>
        <taxon>Dinosauria</taxon>
        <taxon>Saurischia</taxon>
        <taxon>Theropoda</taxon>
        <taxon>Coelurosauria</taxon>
        <taxon>Aves</taxon>
        <taxon>Neognathae</taxon>
        <taxon>Galloanserae</taxon>
        <taxon>Galliformes</taxon>
        <taxon>Phasianidae</taxon>
        <taxon>Perdicinae</taxon>
        <taxon>Bambusicola</taxon>
    </lineage>
</organism>
<dbReference type="GO" id="GO:0032757">
    <property type="term" value="P:positive regulation of interleukin-8 production"/>
    <property type="evidence" value="ECO:0007669"/>
    <property type="project" value="TreeGrafter"/>
</dbReference>
<feature type="region of interest" description="Disordered" evidence="6">
    <location>
        <begin position="475"/>
        <end position="521"/>
    </location>
</feature>
<dbReference type="PROSITE" id="PS50003">
    <property type="entry name" value="PH_DOMAIN"/>
    <property type="match status" value="1"/>
</dbReference>
<dbReference type="SUPFAM" id="SSF50729">
    <property type="entry name" value="PH domain-like"/>
    <property type="match status" value="1"/>
</dbReference>
<dbReference type="InterPro" id="IPR011993">
    <property type="entry name" value="PH-like_dom_sf"/>
</dbReference>
<name>A0A2P4THV7_BAMTH</name>
<dbReference type="SMART" id="SM00233">
    <property type="entry name" value="PH"/>
    <property type="match status" value="1"/>
</dbReference>
<evidence type="ECO:0000313" key="9">
    <source>
        <dbReference type="Proteomes" id="UP000237246"/>
    </source>
</evidence>
<dbReference type="GO" id="GO:0045893">
    <property type="term" value="P:positive regulation of DNA-templated transcription"/>
    <property type="evidence" value="ECO:0007669"/>
    <property type="project" value="TreeGrafter"/>
</dbReference>
<dbReference type="GO" id="GO:0045742">
    <property type="term" value="P:positive regulation of epidermal growth factor receptor signaling pathway"/>
    <property type="evidence" value="ECO:0007669"/>
    <property type="project" value="TreeGrafter"/>
</dbReference>
<dbReference type="InterPro" id="IPR030113">
    <property type="entry name" value="AFAP"/>
</dbReference>
<evidence type="ECO:0000313" key="8">
    <source>
        <dbReference type="EMBL" id="POI35958.1"/>
    </source>
</evidence>
<comment type="caution">
    <text evidence="8">The sequence shown here is derived from an EMBL/GenBank/DDBJ whole genome shotgun (WGS) entry which is preliminary data.</text>
</comment>
<keyword evidence="2" id="KW-0963">Cytoplasm</keyword>
<feature type="non-terminal residue" evidence="8">
    <location>
        <position position="536"/>
    </location>
</feature>
<dbReference type="GO" id="GO:0007346">
    <property type="term" value="P:regulation of mitotic cell cycle"/>
    <property type="evidence" value="ECO:0007669"/>
    <property type="project" value="TreeGrafter"/>
</dbReference>
<accession>A0A2P4THV7</accession>
<dbReference type="GO" id="GO:0006954">
    <property type="term" value="P:inflammatory response"/>
    <property type="evidence" value="ECO:0007669"/>
    <property type="project" value="TreeGrafter"/>
</dbReference>
<proteinExistence type="predicted"/>
<dbReference type="AlphaFoldDB" id="A0A2P4THV7"/>
<protein>
    <recommendedName>
        <fullName evidence="7">PH domain-containing protein</fullName>
    </recommendedName>
</protein>
<dbReference type="Proteomes" id="UP000237246">
    <property type="component" value="Unassembled WGS sequence"/>
</dbReference>
<evidence type="ECO:0000256" key="5">
    <source>
        <dbReference type="SAM" id="Coils"/>
    </source>
</evidence>
<feature type="coiled-coil region" evidence="5">
    <location>
        <begin position="372"/>
        <end position="467"/>
    </location>
</feature>